<evidence type="ECO:0000256" key="3">
    <source>
        <dbReference type="PROSITE-ProRule" id="PRU00169"/>
    </source>
</evidence>
<dbReference type="InterPro" id="IPR051015">
    <property type="entry name" value="EvgA-like"/>
</dbReference>
<evidence type="ECO:0000259" key="5">
    <source>
        <dbReference type="PROSITE" id="PS50043"/>
    </source>
</evidence>
<proteinExistence type="predicted"/>
<dbReference type="Gene3D" id="3.40.50.2300">
    <property type="match status" value="1"/>
</dbReference>
<dbReference type="SMART" id="SM00448">
    <property type="entry name" value="REC"/>
    <property type="match status" value="1"/>
</dbReference>
<evidence type="ECO:0000313" key="7">
    <source>
        <dbReference type="EMBL" id="UVF18385.1"/>
    </source>
</evidence>
<dbReference type="RefSeq" id="WP_173948568.1">
    <property type="nucleotide sequence ID" value="NZ_CP102845.1"/>
</dbReference>
<reference evidence="7" key="1">
    <citation type="submission" date="2022-08" db="EMBL/GenBank/DDBJ databases">
        <title>Microvirga terrae sp. nov., isolated from soil.</title>
        <authorList>
            <person name="Kim K.H."/>
            <person name="Seo Y.L."/>
            <person name="Kim J.M."/>
            <person name="Lee J.K."/>
            <person name="Han D.M."/>
            <person name="Jeon C.O."/>
        </authorList>
    </citation>
    <scope>NUCLEOTIDE SEQUENCE</scope>
    <source>
        <strain evidence="7">R24</strain>
    </source>
</reference>
<dbReference type="PROSITE" id="PS50110">
    <property type="entry name" value="RESPONSE_REGULATORY"/>
    <property type="match status" value="1"/>
</dbReference>
<dbReference type="SUPFAM" id="SSF46894">
    <property type="entry name" value="C-terminal effector domain of the bipartite response regulators"/>
    <property type="match status" value="1"/>
</dbReference>
<dbReference type="Proteomes" id="UP001017257">
    <property type="component" value="Chromosome"/>
</dbReference>
<gene>
    <name evidence="7" type="ORF">HPT29_017975</name>
</gene>
<keyword evidence="2" id="KW-0238">DNA-binding</keyword>
<feature type="region of interest" description="Disordered" evidence="4">
    <location>
        <begin position="229"/>
        <end position="252"/>
    </location>
</feature>
<feature type="region of interest" description="Disordered" evidence="4">
    <location>
        <begin position="139"/>
        <end position="165"/>
    </location>
</feature>
<dbReference type="InterPro" id="IPR001789">
    <property type="entry name" value="Sig_transdc_resp-reg_receiver"/>
</dbReference>
<dbReference type="SUPFAM" id="SSF52172">
    <property type="entry name" value="CheY-like"/>
    <property type="match status" value="1"/>
</dbReference>
<dbReference type="PROSITE" id="PS50043">
    <property type="entry name" value="HTH_LUXR_2"/>
    <property type="match status" value="1"/>
</dbReference>
<accession>A0ABY5RMC8</accession>
<evidence type="ECO:0000313" key="8">
    <source>
        <dbReference type="Proteomes" id="UP001017257"/>
    </source>
</evidence>
<keyword evidence="1 3" id="KW-0597">Phosphoprotein</keyword>
<evidence type="ECO:0000256" key="1">
    <source>
        <dbReference type="ARBA" id="ARBA00022553"/>
    </source>
</evidence>
<dbReference type="CDD" id="cd06170">
    <property type="entry name" value="LuxR_C_like"/>
    <property type="match status" value="1"/>
</dbReference>
<feature type="domain" description="HTH luxR-type" evidence="5">
    <location>
        <begin position="161"/>
        <end position="226"/>
    </location>
</feature>
<dbReference type="Pfam" id="PF00072">
    <property type="entry name" value="Response_reg"/>
    <property type="match status" value="1"/>
</dbReference>
<evidence type="ECO:0000256" key="4">
    <source>
        <dbReference type="SAM" id="MobiDB-lite"/>
    </source>
</evidence>
<dbReference type="PANTHER" id="PTHR45566:SF2">
    <property type="entry name" value="NARL SUBFAMILY"/>
    <property type="match status" value="1"/>
</dbReference>
<organism evidence="7 8">
    <name type="scientific">Microvirga terrae</name>
    <dbReference type="NCBI Taxonomy" id="2740529"/>
    <lineage>
        <taxon>Bacteria</taxon>
        <taxon>Pseudomonadati</taxon>
        <taxon>Pseudomonadota</taxon>
        <taxon>Alphaproteobacteria</taxon>
        <taxon>Hyphomicrobiales</taxon>
        <taxon>Methylobacteriaceae</taxon>
        <taxon>Microvirga</taxon>
    </lineage>
</organism>
<evidence type="ECO:0000259" key="6">
    <source>
        <dbReference type="PROSITE" id="PS50110"/>
    </source>
</evidence>
<dbReference type="CDD" id="cd17535">
    <property type="entry name" value="REC_NarL-like"/>
    <property type="match status" value="1"/>
</dbReference>
<dbReference type="InterPro" id="IPR011006">
    <property type="entry name" value="CheY-like_superfamily"/>
</dbReference>
<protein>
    <submittedName>
        <fullName evidence="7">Response regulator transcription factor</fullName>
    </submittedName>
</protein>
<keyword evidence="8" id="KW-1185">Reference proteome</keyword>
<feature type="modified residue" description="4-aspartylphosphate" evidence="3">
    <location>
        <position position="59"/>
    </location>
</feature>
<dbReference type="PANTHER" id="PTHR45566">
    <property type="entry name" value="HTH-TYPE TRANSCRIPTIONAL REGULATOR YHJB-RELATED"/>
    <property type="match status" value="1"/>
</dbReference>
<dbReference type="InterPro" id="IPR000792">
    <property type="entry name" value="Tscrpt_reg_LuxR_C"/>
</dbReference>
<sequence>MSTGGRVGLIADNDAYFRVAVAAILTRHFNFSEVIEASSLDEALERLTENRLIETALFDLSMPAMRTPTNLRAVRECFPNTRVAVITMSNARQDILLALEAGVHGYFLKSLPVADLVKALHIVFEGGIYVPPCLANLSSPQDTNPSEPKDQPHHAHKSSAPTSQENLLTARQRDVLDLLVQGKSNKEIALALKLGEGTVKIHMAAIFRYFGVNNRAAAAVAGARPYPNRPRGRLSDVQEQGSTNMTPYLMET</sequence>
<dbReference type="EMBL" id="CP102845">
    <property type="protein sequence ID" value="UVF18385.1"/>
    <property type="molecule type" value="Genomic_DNA"/>
</dbReference>
<dbReference type="InterPro" id="IPR016032">
    <property type="entry name" value="Sig_transdc_resp-reg_C-effctor"/>
</dbReference>
<dbReference type="InterPro" id="IPR058245">
    <property type="entry name" value="NreC/VraR/RcsB-like_REC"/>
</dbReference>
<feature type="domain" description="Response regulatory" evidence="6">
    <location>
        <begin position="7"/>
        <end position="124"/>
    </location>
</feature>
<name>A0ABY5RMC8_9HYPH</name>
<feature type="compositionally biased region" description="Polar residues" evidence="4">
    <location>
        <begin position="237"/>
        <end position="246"/>
    </location>
</feature>
<dbReference type="SMART" id="SM00421">
    <property type="entry name" value="HTH_LUXR"/>
    <property type="match status" value="1"/>
</dbReference>
<evidence type="ECO:0000256" key="2">
    <source>
        <dbReference type="ARBA" id="ARBA00023125"/>
    </source>
</evidence>
<dbReference type="PRINTS" id="PR00038">
    <property type="entry name" value="HTHLUXR"/>
</dbReference>
<dbReference type="Pfam" id="PF00196">
    <property type="entry name" value="GerE"/>
    <property type="match status" value="1"/>
</dbReference>